<evidence type="ECO:0000313" key="7">
    <source>
        <dbReference type="EMBL" id="CAJ1946461.1"/>
    </source>
</evidence>
<evidence type="ECO:0000259" key="6">
    <source>
        <dbReference type="PROSITE" id="PS50016"/>
    </source>
</evidence>
<feature type="compositionally biased region" description="Basic and acidic residues" evidence="5">
    <location>
        <begin position="1"/>
        <end position="10"/>
    </location>
</feature>
<reference evidence="7" key="1">
    <citation type="submission" date="2023-08" db="EMBL/GenBank/DDBJ databases">
        <authorList>
            <person name="Audoor S."/>
            <person name="Bilcke G."/>
        </authorList>
    </citation>
    <scope>NUCLEOTIDE SEQUENCE</scope>
</reference>
<protein>
    <recommendedName>
        <fullName evidence="6">PHD-type domain-containing protein</fullName>
    </recommendedName>
</protein>
<keyword evidence="1" id="KW-0479">Metal-binding</keyword>
<dbReference type="InterPro" id="IPR011011">
    <property type="entry name" value="Znf_FYVE_PHD"/>
</dbReference>
<dbReference type="InterPro" id="IPR019787">
    <property type="entry name" value="Znf_PHD-finger"/>
</dbReference>
<sequence length="923" mass="105960">MPARSFRLDKTVTGSSRIEANKNRVPRCSLQSPPDKPATVTPAKSSKPSRIRKQTEYFNPLEENKKPQHKQSTKTPTKQKIDNDRPVPINFKIEEGTLTLKPLSKEFLCYHCNFGGELLQCHHASIAGDIPEIGCGKVVHPFCVGREEIPKGGWICTTCCVRHDHNVKMPKELRNKDIVDYGYSFSDESDFNLQEQQFQFEQAMEEWKQRKPSTAGNLMWRPKNLSGSMFDDEYIEDEEGDADSSVHSVGPCDVCKEEGELIRCHSLLAGIGCGKGVHMYCVFREEMPEGDWVCEDCARVNNLNLDKQYPAMGYEYPSESLDSIPKGEDTFDWDEDLGHRIQVGSRIGVYDEEDDEYENGTLVSKDMGRGVFRLLFDDGERRTESMRGRRIRLLFEKEISYKDLKLKMRLSLDPSLSHYIICGGGVTRAHNRKHAHRLLEHYVDVLLDDNSTTSLEMEDSDNDVMCQEVLEKLKNDSIEFIQWDAALGGFGKASKGEIQKKITFAFDEKREERARMPVQPTVIPQDDAPILHALLVNGGRPLSNVPQIPRKSVADDPFSVVERLHNRYRRHCARESGIISMQCFSDTLDESELIESASALIRLHQKEVISSIWDSDIFDDAEVEQSQDRSTAKVLTRFSLPQRMFQQNLKERNRKEAMSEIPGLSGGKFEPLVLTQSVPPNRKRGQPSKESTPSKKLKTVPKGPTAHTNSTNRKVRVLKHQVNQWETQLKTAARFRKKHGHCNIPSVYPPDPGLASWAKRQRHQYQLYHRKYDRCTMTPERIEALGKIDFCFDKQQIKWFQRFEELKAYRKKHGHTRVVSTDKPEQQLRAWIKHQRSQKKQFDQGLATFINQSRIDKLDSIDFCWHIRGLKNAEPSIPAKKLPATDRNVKNNVTKSRDPGARSSRHTDQKSTRLSSRARKPRK</sequence>
<dbReference type="SUPFAM" id="SSF57903">
    <property type="entry name" value="FYVE/PHD zinc finger"/>
    <property type="match status" value="2"/>
</dbReference>
<dbReference type="EMBL" id="CAKOGP040001680">
    <property type="protein sequence ID" value="CAJ1946461.1"/>
    <property type="molecule type" value="Genomic_DNA"/>
</dbReference>
<dbReference type="PANTHER" id="PTHR33418:SF1">
    <property type="entry name" value="HELICASE-ASSOCIATED DOMAIN-CONTAINING PROTEIN"/>
    <property type="match status" value="1"/>
</dbReference>
<dbReference type="InterPro" id="IPR001965">
    <property type="entry name" value="Znf_PHD"/>
</dbReference>
<dbReference type="PROSITE" id="PS50016">
    <property type="entry name" value="ZF_PHD_2"/>
    <property type="match status" value="1"/>
</dbReference>
<keyword evidence="2 4" id="KW-0863">Zinc-finger</keyword>
<feature type="region of interest" description="Disordered" evidence="5">
    <location>
        <begin position="1"/>
        <end position="84"/>
    </location>
</feature>
<dbReference type="GO" id="GO:0008270">
    <property type="term" value="F:zinc ion binding"/>
    <property type="evidence" value="ECO:0007669"/>
    <property type="project" value="UniProtKB-KW"/>
</dbReference>
<dbReference type="AlphaFoldDB" id="A0AAD2CY62"/>
<organism evidence="7 8">
    <name type="scientific">Cylindrotheca closterium</name>
    <dbReference type="NCBI Taxonomy" id="2856"/>
    <lineage>
        <taxon>Eukaryota</taxon>
        <taxon>Sar</taxon>
        <taxon>Stramenopiles</taxon>
        <taxon>Ochrophyta</taxon>
        <taxon>Bacillariophyta</taxon>
        <taxon>Bacillariophyceae</taxon>
        <taxon>Bacillariophycidae</taxon>
        <taxon>Bacillariales</taxon>
        <taxon>Bacillariaceae</taxon>
        <taxon>Cylindrotheca</taxon>
    </lineage>
</organism>
<dbReference type="InterPro" id="IPR005114">
    <property type="entry name" value="Helicase_assoc"/>
</dbReference>
<dbReference type="Gene3D" id="6.10.140.530">
    <property type="match status" value="2"/>
</dbReference>
<keyword evidence="8" id="KW-1185">Reference proteome</keyword>
<feature type="region of interest" description="Disordered" evidence="5">
    <location>
        <begin position="877"/>
        <end position="923"/>
    </location>
</feature>
<gene>
    <name evidence="7" type="ORF">CYCCA115_LOCUS10603</name>
</gene>
<dbReference type="Proteomes" id="UP001295423">
    <property type="component" value="Unassembled WGS sequence"/>
</dbReference>
<keyword evidence="3" id="KW-0862">Zinc</keyword>
<proteinExistence type="predicted"/>
<dbReference type="Gene3D" id="3.30.40.10">
    <property type="entry name" value="Zinc/RING finger domain, C3HC4 (zinc finger)"/>
    <property type="match status" value="2"/>
</dbReference>
<evidence type="ECO:0000256" key="5">
    <source>
        <dbReference type="SAM" id="MobiDB-lite"/>
    </source>
</evidence>
<dbReference type="Pfam" id="PF03457">
    <property type="entry name" value="HA"/>
    <property type="match status" value="2"/>
</dbReference>
<evidence type="ECO:0000256" key="4">
    <source>
        <dbReference type="PROSITE-ProRule" id="PRU00146"/>
    </source>
</evidence>
<feature type="compositionally biased region" description="Basic and acidic residues" evidence="5">
    <location>
        <begin position="883"/>
        <end position="911"/>
    </location>
</feature>
<evidence type="ECO:0000256" key="2">
    <source>
        <dbReference type="ARBA" id="ARBA00022771"/>
    </source>
</evidence>
<evidence type="ECO:0000313" key="8">
    <source>
        <dbReference type="Proteomes" id="UP001295423"/>
    </source>
</evidence>
<name>A0AAD2CY62_9STRA</name>
<dbReference type="InterPro" id="IPR013083">
    <property type="entry name" value="Znf_RING/FYVE/PHD"/>
</dbReference>
<feature type="domain" description="PHD-type" evidence="6">
    <location>
        <begin position="249"/>
        <end position="300"/>
    </location>
</feature>
<comment type="caution">
    <text evidence="7">The sequence shown here is derived from an EMBL/GenBank/DDBJ whole genome shotgun (WGS) entry which is preliminary data.</text>
</comment>
<evidence type="ECO:0000256" key="3">
    <source>
        <dbReference type="ARBA" id="ARBA00022833"/>
    </source>
</evidence>
<feature type="region of interest" description="Disordered" evidence="5">
    <location>
        <begin position="677"/>
        <end position="712"/>
    </location>
</feature>
<dbReference type="PANTHER" id="PTHR33418">
    <property type="entry name" value="HELICASE-ASSOCIATED"/>
    <property type="match status" value="1"/>
</dbReference>
<accession>A0AAD2CY62</accession>
<evidence type="ECO:0000256" key="1">
    <source>
        <dbReference type="ARBA" id="ARBA00022723"/>
    </source>
</evidence>
<dbReference type="SMART" id="SM00249">
    <property type="entry name" value="PHD"/>
    <property type="match status" value="2"/>
</dbReference>